<dbReference type="OrthoDB" id="9179784at2"/>
<dbReference type="InterPro" id="IPR048354">
    <property type="entry name" value="TOD1_MUCI70_glycTrfase_dom"/>
</dbReference>
<proteinExistence type="predicted"/>
<dbReference type="PANTHER" id="PTHR12956">
    <property type="entry name" value="ALKALINE CERAMIDASE-RELATED"/>
    <property type="match status" value="1"/>
</dbReference>
<protein>
    <recommendedName>
        <fullName evidence="1">TOD1/MUCI70 glycosyltransferase-like domain-containing protein</fullName>
    </recommendedName>
</protein>
<feature type="domain" description="TOD1/MUCI70 glycosyltransferase-like" evidence="1">
    <location>
        <begin position="43"/>
        <end position="195"/>
    </location>
</feature>
<evidence type="ECO:0000313" key="2">
    <source>
        <dbReference type="EMBL" id="BBH17010.1"/>
    </source>
</evidence>
<sequence>MPEKRRVVYTAMIGGYEQLQEQPAADSSVDFICLTDDPHLRSDTWRLEHIVPALSEDPIRSARQLKIMGHPVLSAYDESIWVDARVVLKVDPDLIFDEWLAAADIAVPLHSYRDSVVSEFAEILRVGLDDSHRVYEQLNHYAVGGLDRLNGPVPWTGIMARRRGPVVDAVMAEWMQHVWRYSRRDQLSFMEASARCGLTPDLVEMDNHESDVHTWHLHQGRPTRSFALRSALPFLAPVAEVGVLRGELQRAEAQVEAVGARHRSELEREYARAIKAEQRLKRVEEDLRLALVTQRRLLDELERVVAERHHWWRRLLRRPSGTKGSDDR</sequence>
<accession>A0A3G9IDF7</accession>
<organism evidence="2 3">
    <name type="scientific">Nocardioides baekrokdamisoli</name>
    <dbReference type="NCBI Taxonomy" id="1804624"/>
    <lineage>
        <taxon>Bacteria</taxon>
        <taxon>Bacillati</taxon>
        <taxon>Actinomycetota</taxon>
        <taxon>Actinomycetes</taxon>
        <taxon>Propionibacteriales</taxon>
        <taxon>Nocardioidaceae</taxon>
        <taxon>Nocardioides</taxon>
    </lineage>
</organism>
<dbReference type="KEGG" id="nbe:Back2_12970"/>
<evidence type="ECO:0000313" key="3">
    <source>
        <dbReference type="Proteomes" id="UP000271573"/>
    </source>
</evidence>
<dbReference type="EMBL" id="AP019307">
    <property type="protein sequence ID" value="BBH17010.1"/>
    <property type="molecule type" value="Genomic_DNA"/>
</dbReference>
<dbReference type="Proteomes" id="UP000271573">
    <property type="component" value="Chromosome"/>
</dbReference>
<name>A0A3G9IDF7_9ACTN</name>
<dbReference type="Pfam" id="PF04765">
    <property type="entry name" value="TOD1_MUCI70"/>
    <property type="match status" value="1"/>
</dbReference>
<gene>
    <name evidence="2" type="ORF">Back2_12970</name>
</gene>
<dbReference type="AlphaFoldDB" id="A0A3G9IDF7"/>
<reference evidence="2 3" key="1">
    <citation type="submission" date="2018-11" db="EMBL/GenBank/DDBJ databases">
        <title>Complete genome sequence of Nocardioides baekrokdamisoli strain KCTC 39748.</title>
        <authorList>
            <person name="Kang S.W."/>
            <person name="Lee K.C."/>
            <person name="Kim K.K."/>
            <person name="Kim J.S."/>
            <person name="Kim D.S."/>
            <person name="Ko S.H."/>
            <person name="Yang S.H."/>
            <person name="Shin Y.K."/>
            <person name="Lee J.S."/>
        </authorList>
    </citation>
    <scope>NUCLEOTIDE SEQUENCE [LARGE SCALE GENOMIC DNA]</scope>
    <source>
        <strain evidence="2 3">KCTC 39748</strain>
    </source>
</reference>
<evidence type="ECO:0000259" key="1">
    <source>
        <dbReference type="Pfam" id="PF04765"/>
    </source>
</evidence>
<keyword evidence="3" id="KW-1185">Reference proteome</keyword>
<dbReference type="InterPro" id="IPR006852">
    <property type="entry name" value="TOD1_MUCI70"/>
</dbReference>